<dbReference type="Gene3D" id="1.20.1440.180">
    <property type="entry name" value="KEN domain"/>
    <property type="match status" value="1"/>
</dbReference>
<dbReference type="Proteomes" id="UP000001064">
    <property type="component" value="Unassembled WGS sequence"/>
</dbReference>
<comment type="catalytic activity">
    <reaction evidence="9">
        <text>L-seryl-[protein] + ATP = O-phospho-L-seryl-[protein] + ADP + H(+)</text>
        <dbReference type="Rhea" id="RHEA:17989"/>
        <dbReference type="Rhea" id="RHEA-COMP:9863"/>
        <dbReference type="Rhea" id="RHEA-COMP:11604"/>
        <dbReference type="ChEBI" id="CHEBI:15378"/>
        <dbReference type="ChEBI" id="CHEBI:29999"/>
        <dbReference type="ChEBI" id="CHEBI:30616"/>
        <dbReference type="ChEBI" id="CHEBI:83421"/>
        <dbReference type="ChEBI" id="CHEBI:456216"/>
        <dbReference type="EC" id="2.7.11.1"/>
    </reaction>
</comment>
<dbReference type="GO" id="GO:0051082">
    <property type="term" value="F:unfolded protein binding"/>
    <property type="evidence" value="ECO:0000318"/>
    <property type="project" value="GO_Central"/>
</dbReference>
<evidence type="ECO:0000256" key="5">
    <source>
        <dbReference type="ARBA" id="ARBA00022777"/>
    </source>
</evidence>
<keyword evidence="6" id="KW-0067">ATP-binding</keyword>
<feature type="region of interest" description="Disordered" evidence="10">
    <location>
        <begin position="670"/>
        <end position="715"/>
    </location>
</feature>
<organism evidence="13 14">
    <name type="scientific">Dictyostelium purpureum</name>
    <name type="common">Slime mold</name>
    <dbReference type="NCBI Taxonomy" id="5786"/>
    <lineage>
        <taxon>Eukaryota</taxon>
        <taxon>Amoebozoa</taxon>
        <taxon>Evosea</taxon>
        <taxon>Eumycetozoa</taxon>
        <taxon>Dictyostelia</taxon>
        <taxon>Dictyosteliales</taxon>
        <taxon>Dictyosteliaceae</taxon>
        <taxon>Dictyostelium</taxon>
    </lineage>
</organism>
<dbReference type="GO" id="GO:0004521">
    <property type="term" value="F:RNA endonuclease activity"/>
    <property type="evidence" value="ECO:0000318"/>
    <property type="project" value="GO_Central"/>
</dbReference>
<dbReference type="FunFam" id="1.20.1440.180:FF:000005">
    <property type="entry name" value="Probable serine/threonine-protein kinase irlD"/>
    <property type="match status" value="1"/>
</dbReference>
<keyword evidence="5" id="KW-0418">Kinase</keyword>
<dbReference type="Pfam" id="PF00069">
    <property type="entry name" value="Pkinase"/>
    <property type="match status" value="1"/>
</dbReference>
<dbReference type="PANTHER" id="PTHR13954">
    <property type="entry name" value="IRE1-RELATED"/>
    <property type="match status" value="1"/>
</dbReference>
<dbReference type="PANTHER" id="PTHR13954:SF12">
    <property type="entry name" value="SERINE_THREONINE-PROTEIN KINASE IRLA-RELATED"/>
    <property type="match status" value="1"/>
</dbReference>
<evidence type="ECO:0000313" key="14">
    <source>
        <dbReference type="Proteomes" id="UP000001064"/>
    </source>
</evidence>
<keyword evidence="4" id="KW-0547">Nucleotide-binding</keyword>
<dbReference type="GO" id="GO:0005524">
    <property type="term" value="F:ATP binding"/>
    <property type="evidence" value="ECO:0007669"/>
    <property type="project" value="UniProtKB-KW"/>
</dbReference>
<evidence type="ECO:0000256" key="6">
    <source>
        <dbReference type="ARBA" id="ARBA00022840"/>
    </source>
</evidence>
<dbReference type="Gene3D" id="3.30.200.20">
    <property type="entry name" value="Phosphorylase Kinase, domain 1"/>
    <property type="match status" value="1"/>
</dbReference>
<dbReference type="CDD" id="cd10321">
    <property type="entry name" value="RNase_Ire1_like"/>
    <property type="match status" value="1"/>
</dbReference>
<dbReference type="VEuPathDB" id="AmoebaDB:DICPUDRAFT_96243"/>
<feature type="domain" description="KEN" evidence="12">
    <location>
        <begin position="1070"/>
        <end position="1247"/>
    </location>
</feature>
<dbReference type="GO" id="GO:0006397">
    <property type="term" value="P:mRNA processing"/>
    <property type="evidence" value="ECO:0007669"/>
    <property type="project" value="InterPro"/>
</dbReference>
<dbReference type="InterPro" id="IPR045133">
    <property type="entry name" value="IRE1/2-like"/>
</dbReference>
<comment type="catalytic activity">
    <reaction evidence="8">
        <text>L-threonyl-[protein] + ATP = O-phospho-L-threonyl-[protein] + ADP + H(+)</text>
        <dbReference type="Rhea" id="RHEA:46608"/>
        <dbReference type="Rhea" id="RHEA-COMP:11060"/>
        <dbReference type="Rhea" id="RHEA-COMP:11605"/>
        <dbReference type="ChEBI" id="CHEBI:15378"/>
        <dbReference type="ChEBI" id="CHEBI:30013"/>
        <dbReference type="ChEBI" id="CHEBI:30616"/>
        <dbReference type="ChEBI" id="CHEBI:61977"/>
        <dbReference type="ChEBI" id="CHEBI:456216"/>
        <dbReference type="EC" id="2.7.11.1"/>
    </reaction>
</comment>
<dbReference type="InterPro" id="IPR000719">
    <property type="entry name" value="Prot_kinase_dom"/>
</dbReference>
<proteinExistence type="predicted"/>
<keyword evidence="7" id="KW-0175">Coiled coil</keyword>
<evidence type="ECO:0000256" key="8">
    <source>
        <dbReference type="ARBA" id="ARBA00047899"/>
    </source>
</evidence>
<feature type="domain" description="Protein kinase" evidence="11">
    <location>
        <begin position="803"/>
        <end position="1067"/>
    </location>
</feature>
<dbReference type="PROSITE" id="PS50011">
    <property type="entry name" value="PROTEIN_KINASE_DOM"/>
    <property type="match status" value="1"/>
</dbReference>
<dbReference type="InterPro" id="IPR038357">
    <property type="entry name" value="KEN_sf"/>
</dbReference>
<keyword evidence="3" id="KW-0808">Transferase</keyword>
<evidence type="ECO:0000256" key="1">
    <source>
        <dbReference type="ARBA" id="ARBA00012513"/>
    </source>
</evidence>
<feature type="region of interest" description="Disordered" evidence="10">
    <location>
        <begin position="744"/>
        <end position="790"/>
    </location>
</feature>
<dbReference type="FunCoup" id="F0Z6F7">
    <property type="interactions" value="232"/>
</dbReference>
<reference evidence="14" key="1">
    <citation type="journal article" date="2011" name="Genome Biol.">
        <title>Comparative genomics of the social amoebae Dictyostelium discoideum and Dictyostelium purpureum.</title>
        <authorList>
            <consortium name="US DOE Joint Genome Institute (JGI-PGF)"/>
            <person name="Sucgang R."/>
            <person name="Kuo A."/>
            <person name="Tian X."/>
            <person name="Salerno W."/>
            <person name="Parikh A."/>
            <person name="Feasley C.L."/>
            <person name="Dalin E."/>
            <person name="Tu H."/>
            <person name="Huang E."/>
            <person name="Barry K."/>
            <person name="Lindquist E."/>
            <person name="Shapiro H."/>
            <person name="Bruce D."/>
            <person name="Schmutz J."/>
            <person name="Salamov A."/>
            <person name="Fey P."/>
            <person name="Gaudet P."/>
            <person name="Anjard C."/>
            <person name="Babu M.M."/>
            <person name="Basu S."/>
            <person name="Bushmanova Y."/>
            <person name="van der Wel H."/>
            <person name="Katoh-Kurasawa M."/>
            <person name="Dinh C."/>
            <person name="Coutinho P.M."/>
            <person name="Saito T."/>
            <person name="Elias M."/>
            <person name="Schaap P."/>
            <person name="Kay R.R."/>
            <person name="Henrissat B."/>
            <person name="Eichinger L."/>
            <person name="Rivero F."/>
            <person name="Putnam N.H."/>
            <person name="West C.M."/>
            <person name="Loomis W.F."/>
            <person name="Chisholm R.L."/>
            <person name="Shaulsky G."/>
            <person name="Strassmann J.E."/>
            <person name="Queller D.C."/>
            <person name="Kuspa A."/>
            <person name="Grigoriev I.V."/>
        </authorList>
    </citation>
    <scope>NUCLEOTIDE SEQUENCE [LARGE SCALE GENOMIC DNA]</scope>
    <source>
        <strain evidence="14">QSDP1</strain>
    </source>
</reference>
<evidence type="ECO:0000256" key="3">
    <source>
        <dbReference type="ARBA" id="ARBA00022679"/>
    </source>
</evidence>
<dbReference type="GO" id="GO:0070059">
    <property type="term" value="P:intrinsic apoptotic signaling pathway in response to endoplasmic reticulum stress"/>
    <property type="evidence" value="ECO:0000318"/>
    <property type="project" value="GO_Central"/>
</dbReference>
<dbReference type="Gene3D" id="1.10.510.10">
    <property type="entry name" value="Transferase(Phosphotransferase) domain 1"/>
    <property type="match status" value="1"/>
</dbReference>
<dbReference type="GO" id="GO:0036498">
    <property type="term" value="P:IRE1-mediated unfolded protein response"/>
    <property type="evidence" value="ECO:0000318"/>
    <property type="project" value="GO_Central"/>
</dbReference>
<name>F0Z6F7_DICPU</name>
<feature type="compositionally biased region" description="Low complexity" evidence="10">
    <location>
        <begin position="759"/>
        <end position="780"/>
    </location>
</feature>
<dbReference type="KEGG" id="dpp:DICPUDRAFT_96243"/>
<dbReference type="eggNOG" id="KOG1027">
    <property type="taxonomic scope" value="Eukaryota"/>
</dbReference>
<keyword evidence="14" id="KW-1185">Reference proteome</keyword>
<evidence type="ECO:0000259" key="11">
    <source>
        <dbReference type="PROSITE" id="PS50011"/>
    </source>
</evidence>
<protein>
    <recommendedName>
        <fullName evidence="1">non-specific serine/threonine protein kinase</fullName>
        <ecNumber evidence="1">2.7.11.1</ecNumber>
    </recommendedName>
</protein>
<evidence type="ECO:0000259" key="12">
    <source>
        <dbReference type="PROSITE" id="PS51392"/>
    </source>
</evidence>
<accession>F0Z6F7</accession>
<evidence type="ECO:0000256" key="2">
    <source>
        <dbReference type="ARBA" id="ARBA00022527"/>
    </source>
</evidence>
<dbReference type="OMA" id="DTHESIY"/>
<keyword evidence="2" id="KW-0723">Serine/threonine-protein kinase</keyword>
<dbReference type="GO" id="GO:0004674">
    <property type="term" value="F:protein serine/threonine kinase activity"/>
    <property type="evidence" value="ECO:0000318"/>
    <property type="project" value="GO_Central"/>
</dbReference>
<dbReference type="STRING" id="5786.F0Z6F7"/>
<dbReference type="AlphaFoldDB" id="F0Z6F7"/>
<evidence type="ECO:0000256" key="7">
    <source>
        <dbReference type="ARBA" id="ARBA00023054"/>
    </source>
</evidence>
<feature type="compositionally biased region" description="Polar residues" evidence="10">
    <location>
        <begin position="744"/>
        <end position="758"/>
    </location>
</feature>
<evidence type="ECO:0000313" key="13">
    <source>
        <dbReference type="EMBL" id="EGC40433.1"/>
    </source>
</evidence>
<dbReference type="OrthoDB" id="20763at2759"/>
<evidence type="ECO:0000256" key="9">
    <source>
        <dbReference type="ARBA" id="ARBA00048679"/>
    </source>
</evidence>
<dbReference type="GeneID" id="10503412"/>
<evidence type="ECO:0000256" key="4">
    <source>
        <dbReference type="ARBA" id="ARBA00022741"/>
    </source>
</evidence>
<dbReference type="SUPFAM" id="SSF56112">
    <property type="entry name" value="Protein kinase-like (PK-like)"/>
    <property type="match status" value="1"/>
</dbReference>
<dbReference type="RefSeq" id="XP_003282980.1">
    <property type="nucleotide sequence ID" value="XM_003282932.1"/>
</dbReference>
<dbReference type="Pfam" id="PF06479">
    <property type="entry name" value="Ribonuc_2-5A"/>
    <property type="match status" value="1"/>
</dbReference>
<feature type="compositionally biased region" description="Low complexity" evidence="10">
    <location>
        <begin position="681"/>
        <end position="690"/>
    </location>
</feature>
<evidence type="ECO:0000256" key="10">
    <source>
        <dbReference type="SAM" id="MobiDB-lite"/>
    </source>
</evidence>
<dbReference type="EC" id="2.7.11.1" evidence="1"/>
<dbReference type="InParanoid" id="F0Z6F7"/>
<dbReference type="InterPro" id="IPR011009">
    <property type="entry name" value="Kinase-like_dom_sf"/>
</dbReference>
<dbReference type="PROSITE" id="PS51392">
    <property type="entry name" value="KEN"/>
    <property type="match status" value="1"/>
</dbReference>
<sequence>MDKNEQTNEELIHLDFLSVLKQCSYEIDRVYEYFNLIYSEEPTPPSLLDKDGFTLEMLFVICQKVKRLKHPYFTISDFNDTFKEYPNLIKFVDEFHHKILRAREPSLLGLIEDIFSTHFKARDQSLNNFLSIFEMYQLFDGCGVLEIVGSLCNSINQEEPYTIDLVSNMFTLPFSGIIGTLDNELLPAREESNLFSIFHSIRNDNVQTFQLLYQTFYDELETTEFWSLICRFDSINIAKLVLSTNIYIGIEVTDSSYEFGPSNKSIYKSRIKRIKDLNSKDNRFVHRDIQPYVLIEIASKYFSNKILEFLLSKPINTLKLPRKTSLMGLYNNSNSNNSSNSILLPFFTLYHFYGFYINDNFHSFKSQGKSDIDVELLQEKALNFIEQLTKSSILINPEPLNKNSLYITDLVFEPTILALYDKKLSGEAFDFELYNSTNQRQNTEHIIKNQKLHNSCTLVTRLIDLNQSELLLALFKNLTQHGHQLSRDQLLDENSLLKRVIGGGIDSHSTLVTLHRFIPIQPKYQNRDPLIFFTNSHLTLGFLLDIHNNVTDSIDIKHWVQSMVSCGVYRDEESIYKNYPQIKTIVDSPKQFSRIFNLLEFQFLFQNTQNITFILKRFMNISDGLPFEKQELLLLFQSTVLKKKVSRTKESIQAEFDLLEQEKLEKQEKKEKLKKQKKKQQQNQQQQQDQNKAKDNETTPTKLNNNNKQSTPKKNNVVIQDKSPQQEKIQHLDLHEKPQKINQQENQNDKPLNNISNDTIAPVTSATSTPSTISTISTSPSPSPSPQNVNEYNIKIGKFKFNRKEDNILGRGSNGTLVFKGLWNDKIPVAIKQMQKAFNPLISKEIEALVKLTDKSCSTMIRYIDQEEDDMFVYLGLTLCGKSLQDLVESNQLKQFIAGNDGVTDDPAFEARALALIKDIIGGIEFLHSQDIVHNDLNPRNILTKDGRFMISDLGLSKMEVSTSFNYSMHGPTGQEGYHPAEVLMEKRKTKSVDIFSLGCIIFYLLSNGQHPFGCKFSRVYNIVNNNFDLSSLATNYPLAADLIGQMISKNEKDRPPIEIIVKHPLFWGVGEKIKFIDICFNLFKDSNIFTPKLNKLINLKEQPQQPQIQQVQQEIQFLPKPWNQLIDTTLLEHINYKQNLLTQETGKKVIIYQHDQVKDLVRCIRNTIQHHKDISRIIQNKILPSSTQTQAQATSSKEILDILASQSSVLNYFEFKIPELFHHLYLKFKKPEFKSCEHYFEDIYFKK</sequence>
<dbReference type="EMBL" id="GL870942">
    <property type="protein sequence ID" value="EGC40433.1"/>
    <property type="molecule type" value="Genomic_DNA"/>
</dbReference>
<dbReference type="FunFam" id="1.10.510.10:FF:001066">
    <property type="entry name" value="Probable serine/threonine-protein kinase irlE"/>
    <property type="match status" value="1"/>
</dbReference>
<dbReference type="FunFam" id="3.30.200.20:FF:000077">
    <property type="entry name" value="Putative Serine/threonine-protein kinase/endoribonuclease IRE1"/>
    <property type="match status" value="1"/>
</dbReference>
<gene>
    <name evidence="13" type="ORF">DICPUDRAFT_96243</name>
</gene>
<feature type="compositionally biased region" description="Polar residues" evidence="10">
    <location>
        <begin position="698"/>
        <end position="715"/>
    </location>
</feature>
<dbReference type="InterPro" id="IPR010513">
    <property type="entry name" value="KEN_dom"/>
</dbReference>
<dbReference type="GO" id="GO:0005783">
    <property type="term" value="C:endoplasmic reticulum"/>
    <property type="evidence" value="ECO:0000318"/>
    <property type="project" value="GO_Central"/>
</dbReference>